<comment type="caution">
    <text evidence="1">The sequence shown here is derived from an EMBL/GenBank/DDBJ whole genome shotgun (WGS) entry which is preliminary data.</text>
</comment>
<name>A0AAW1B3P1_CROAD</name>
<sequence>MLKEKIENHIKRNIERKRLPAIREVHSKQVKDLLNAYLKEGKIKNEKLKNSLYKKYNLEEKTITDTMEKLKQLVIATAKKIERYEGRIKQYCGNVPSRRNQHCFPM</sequence>
<organism evidence="1 2">
    <name type="scientific">Crotalus adamanteus</name>
    <name type="common">Eastern diamondback rattlesnake</name>
    <dbReference type="NCBI Taxonomy" id="8729"/>
    <lineage>
        <taxon>Eukaryota</taxon>
        <taxon>Metazoa</taxon>
        <taxon>Chordata</taxon>
        <taxon>Craniata</taxon>
        <taxon>Vertebrata</taxon>
        <taxon>Euteleostomi</taxon>
        <taxon>Lepidosauria</taxon>
        <taxon>Squamata</taxon>
        <taxon>Bifurcata</taxon>
        <taxon>Unidentata</taxon>
        <taxon>Episquamata</taxon>
        <taxon>Toxicofera</taxon>
        <taxon>Serpentes</taxon>
        <taxon>Colubroidea</taxon>
        <taxon>Viperidae</taxon>
        <taxon>Crotalinae</taxon>
        <taxon>Crotalus</taxon>
    </lineage>
</organism>
<evidence type="ECO:0000313" key="2">
    <source>
        <dbReference type="Proteomes" id="UP001474421"/>
    </source>
</evidence>
<keyword evidence="2" id="KW-1185">Reference proteome</keyword>
<accession>A0AAW1B3P1</accession>
<keyword evidence="1" id="KW-0436">Ligase</keyword>
<protein>
    <submittedName>
        <fullName evidence="1">Lig1: DNA ligase 1</fullName>
    </submittedName>
</protein>
<reference evidence="1 2" key="1">
    <citation type="journal article" date="2024" name="Proc. Natl. Acad. Sci. U.S.A.">
        <title>The genetic regulatory architecture and epigenomic basis for age-related changes in rattlesnake venom.</title>
        <authorList>
            <person name="Hogan M.P."/>
            <person name="Holding M.L."/>
            <person name="Nystrom G.S."/>
            <person name="Colston T.J."/>
            <person name="Bartlett D.A."/>
            <person name="Mason A.J."/>
            <person name="Ellsworth S.A."/>
            <person name="Rautsaw R.M."/>
            <person name="Lawrence K.C."/>
            <person name="Strickland J.L."/>
            <person name="He B."/>
            <person name="Fraser P."/>
            <person name="Margres M.J."/>
            <person name="Gilbert D.M."/>
            <person name="Gibbs H.L."/>
            <person name="Parkinson C.L."/>
            <person name="Rokyta D.R."/>
        </authorList>
    </citation>
    <scope>NUCLEOTIDE SEQUENCE [LARGE SCALE GENOMIC DNA]</scope>
    <source>
        <strain evidence="1">DRR0105</strain>
    </source>
</reference>
<evidence type="ECO:0000313" key="1">
    <source>
        <dbReference type="EMBL" id="KAK9396593.1"/>
    </source>
</evidence>
<gene>
    <name evidence="1" type="ORF">NXF25_019954</name>
</gene>
<dbReference type="EMBL" id="JAOTOJ010000008">
    <property type="protein sequence ID" value="KAK9396593.1"/>
    <property type="molecule type" value="Genomic_DNA"/>
</dbReference>
<dbReference type="AlphaFoldDB" id="A0AAW1B3P1"/>
<dbReference type="GO" id="GO:0016874">
    <property type="term" value="F:ligase activity"/>
    <property type="evidence" value="ECO:0007669"/>
    <property type="project" value="UniProtKB-KW"/>
</dbReference>
<proteinExistence type="predicted"/>
<dbReference type="Proteomes" id="UP001474421">
    <property type="component" value="Unassembled WGS sequence"/>
</dbReference>